<keyword evidence="1" id="KW-0812">Transmembrane</keyword>
<dbReference type="EMBL" id="VWPH01000011">
    <property type="protein sequence ID" value="KAA5830082.1"/>
    <property type="molecule type" value="Genomic_DNA"/>
</dbReference>
<comment type="caution">
    <text evidence="2">The sequence shown here is derived from an EMBL/GenBank/DDBJ whole genome shotgun (WGS) entry which is preliminary data.</text>
</comment>
<reference evidence="2 3" key="1">
    <citation type="submission" date="2019-09" db="EMBL/GenBank/DDBJ databases">
        <title>Draft genome sequence of the thermophilic Saccharopolyspora hirsuta VKM Ac-666T.</title>
        <authorList>
            <person name="Lobastova T.G."/>
            <person name="Fokina V."/>
            <person name="Bragin E.Y."/>
            <person name="Shtratnikova V.Y."/>
            <person name="Starodumova I.P."/>
            <person name="Tarlachkov S.V."/>
            <person name="Donova M.V."/>
        </authorList>
    </citation>
    <scope>NUCLEOTIDE SEQUENCE [LARGE SCALE GENOMIC DNA]</scope>
    <source>
        <strain evidence="2 3">VKM Ac-666</strain>
    </source>
</reference>
<evidence type="ECO:0000313" key="2">
    <source>
        <dbReference type="EMBL" id="KAA5830082.1"/>
    </source>
</evidence>
<keyword evidence="1" id="KW-0472">Membrane</keyword>
<keyword evidence="1" id="KW-1133">Transmembrane helix</keyword>
<keyword evidence="3" id="KW-1185">Reference proteome</keyword>
<feature type="transmembrane region" description="Helical" evidence="1">
    <location>
        <begin position="22"/>
        <end position="40"/>
    </location>
</feature>
<protein>
    <submittedName>
        <fullName evidence="2">Uncharacterized protein</fullName>
    </submittedName>
</protein>
<gene>
    <name evidence="2" type="ORF">F1721_23530</name>
</gene>
<dbReference type="AlphaFoldDB" id="A0A5M7BK87"/>
<evidence type="ECO:0000256" key="1">
    <source>
        <dbReference type="SAM" id="Phobius"/>
    </source>
</evidence>
<accession>A0A5M7BK87</accession>
<sequence length="89" mass="9652">MIKDERFRGSAPDERNRTRARLVGRVLLTLVFSGAQVWSAGVLVDVIGSGIALFAFALVMSAALIAVLDAWREIWRFAAVSRTSVECGG</sequence>
<evidence type="ECO:0000313" key="3">
    <source>
        <dbReference type="Proteomes" id="UP000323946"/>
    </source>
</evidence>
<name>A0A5M7BK87_SACHI</name>
<dbReference type="SMR" id="A0A5M7BK87"/>
<dbReference type="Proteomes" id="UP000323946">
    <property type="component" value="Unassembled WGS sequence"/>
</dbReference>
<dbReference type="RefSeq" id="WP_150068936.1">
    <property type="nucleotide sequence ID" value="NZ_JBIAZY010000001.1"/>
</dbReference>
<organism evidence="2 3">
    <name type="scientific">Saccharopolyspora hirsuta</name>
    <dbReference type="NCBI Taxonomy" id="1837"/>
    <lineage>
        <taxon>Bacteria</taxon>
        <taxon>Bacillati</taxon>
        <taxon>Actinomycetota</taxon>
        <taxon>Actinomycetes</taxon>
        <taxon>Pseudonocardiales</taxon>
        <taxon>Pseudonocardiaceae</taxon>
        <taxon>Saccharopolyspora</taxon>
    </lineage>
</organism>
<dbReference type="OrthoDB" id="3700432at2"/>
<feature type="transmembrane region" description="Helical" evidence="1">
    <location>
        <begin position="46"/>
        <end position="68"/>
    </location>
</feature>
<proteinExistence type="predicted"/>